<feature type="domain" description="Reverse transcriptase" evidence="1">
    <location>
        <begin position="1"/>
        <end position="179"/>
    </location>
</feature>
<protein>
    <recommendedName>
        <fullName evidence="1">Reverse transcriptase domain-containing protein</fullName>
    </recommendedName>
</protein>
<proteinExistence type="predicted"/>
<evidence type="ECO:0000259" key="1">
    <source>
        <dbReference type="PROSITE" id="PS50878"/>
    </source>
</evidence>
<dbReference type="PROSITE" id="PS50878">
    <property type="entry name" value="RT_POL"/>
    <property type="match status" value="1"/>
</dbReference>
<dbReference type="RefSeq" id="XP_058336260.1">
    <property type="nucleotide sequence ID" value="XM_058492976.1"/>
</dbReference>
<dbReference type="Proteomes" id="UP001234581">
    <property type="component" value="Unassembled WGS sequence"/>
</dbReference>
<dbReference type="AlphaFoldDB" id="A0AAD7US09"/>
<gene>
    <name evidence="2" type="ORF">O0I10_013156</name>
</gene>
<evidence type="ECO:0000313" key="3">
    <source>
        <dbReference type="Proteomes" id="UP001234581"/>
    </source>
</evidence>
<reference evidence="2 3" key="1">
    <citation type="submission" date="2023-03" db="EMBL/GenBank/DDBJ databases">
        <title>Genome sequence of Lichtheimia ornata CBS 291.66.</title>
        <authorList>
            <person name="Mohabir J.T."/>
            <person name="Shea T.P."/>
            <person name="Kurbessoian T."/>
            <person name="Berby B."/>
            <person name="Fontaine J."/>
            <person name="Livny J."/>
            <person name="Gnirke A."/>
            <person name="Stajich J.E."/>
            <person name="Cuomo C.A."/>
        </authorList>
    </citation>
    <scope>NUCLEOTIDE SEQUENCE [LARGE SCALE GENOMIC DNA]</scope>
    <source>
        <strain evidence="2">CBS 291.66</strain>
    </source>
</reference>
<accession>A0AAD7US09</accession>
<sequence length="377" mass="42470">SAYDTVDRNIIWRELETRASYPLLGLLRSLFDDVSIQVLLSGATSDPFHPATGVLQGSILSPHLYSLYINSLPNALRNIESLPPYDDDFVPVRPLYRSVSGLWMNCLLYADDVVLIADAATMPHLLSIAEAHSYQLGYRWNPAKCIVINASGMGNSPPLQLYHHPIPTADSFAYLGIPFNNGTRIDPSLLIQRNTSSTIAAMRTLETLGCNPRGFPRLLAIRLYQQFIRPKMEYGLAITPFNKAHLRKLEQAQDSCLRRIFGGHSKSSTKAFRHMANLPTMQDRVAILGAKFLIRAFSLPDDALLPIMKPLISNSHVHLWHKLTTTNTIWNQLPPPPQEADRRTLKTTIKKMRLDRFMEMRDNPHSGVIEKIRAPNS</sequence>
<dbReference type="PANTHER" id="PTHR47027:SF20">
    <property type="entry name" value="REVERSE TRANSCRIPTASE-LIKE PROTEIN WITH RNA-DIRECTED DNA POLYMERASE DOMAIN"/>
    <property type="match status" value="1"/>
</dbReference>
<organism evidence="2 3">
    <name type="scientific">Lichtheimia ornata</name>
    <dbReference type="NCBI Taxonomy" id="688661"/>
    <lineage>
        <taxon>Eukaryota</taxon>
        <taxon>Fungi</taxon>
        <taxon>Fungi incertae sedis</taxon>
        <taxon>Mucoromycota</taxon>
        <taxon>Mucoromycotina</taxon>
        <taxon>Mucoromycetes</taxon>
        <taxon>Mucorales</taxon>
        <taxon>Lichtheimiaceae</taxon>
        <taxon>Lichtheimia</taxon>
    </lineage>
</organism>
<dbReference type="InterPro" id="IPR000477">
    <property type="entry name" value="RT_dom"/>
</dbReference>
<dbReference type="Pfam" id="PF00078">
    <property type="entry name" value="RVT_1"/>
    <property type="match status" value="1"/>
</dbReference>
<dbReference type="GeneID" id="83220429"/>
<feature type="non-terminal residue" evidence="2">
    <location>
        <position position="1"/>
    </location>
</feature>
<evidence type="ECO:0000313" key="2">
    <source>
        <dbReference type="EMBL" id="KAJ8651345.1"/>
    </source>
</evidence>
<keyword evidence="3" id="KW-1185">Reference proteome</keyword>
<dbReference type="EMBL" id="JARTCD010000273">
    <property type="protein sequence ID" value="KAJ8651345.1"/>
    <property type="molecule type" value="Genomic_DNA"/>
</dbReference>
<comment type="caution">
    <text evidence="2">The sequence shown here is derived from an EMBL/GenBank/DDBJ whole genome shotgun (WGS) entry which is preliminary data.</text>
</comment>
<name>A0AAD7US09_9FUNG</name>
<dbReference type="PANTHER" id="PTHR47027">
    <property type="entry name" value="REVERSE TRANSCRIPTASE DOMAIN-CONTAINING PROTEIN"/>
    <property type="match status" value="1"/>
</dbReference>